<keyword evidence="2" id="KW-1185">Reference proteome</keyword>
<proteinExistence type="predicted"/>
<evidence type="ECO:0000313" key="1">
    <source>
        <dbReference type="EMBL" id="KJV07172.1"/>
    </source>
</evidence>
<gene>
    <name evidence="1" type="ORF">VZ95_20175</name>
</gene>
<dbReference type="Proteomes" id="UP000033774">
    <property type="component" value="Unassembled WGS sequence"/>
</dbReference>
<sequence>MMSLWTVLPGRWLRGRWPEPSSPSVPLLSIAEITPHLRRDLNLGEDLPGEADFSLRPSIRGRMISPFAGF</sequence>
<comment type="caution">
    <text evidence="1">The sequence shown here is derived from an EMBL/GenBank/DDBJ whole genome shotgun (WGS) entry which is preliminary data.</text>
</comment>
<organism evidence="1 2">
    <name type="scientific">Elstera litoralis</name>
    <dbReference type="NCBI Taxonomy" id="552518"/>
    <lineage>
        <taxon>Bacteria</taxon>
        <taxon>Pseudomonadati</taxon>
        <taxon>Pseudomonadota</taxon>
        <taxon>Alphaproteobacteria</taxon>
        <taxon>Rhodospirillales</taxon>
        <taxon>Rhodospirillaceae</taxon>
        <taxon>Elstera</taxon>
    </lineage>
</organism>
<dbReference type="RefSeq" id="WP_045777458.1">
    <property type="nucleotide sequence ID" value="NZ_LAJY01000850.1"/>
</dbReference>
<protein>
    <submittedName>
        <fullName evidence="1">Uncharacterized protein</fullName>
    </submittedName>
</protein>
<dbReference type="OrthoDB" id="9892198at2"/>
<dbReference type="EMBL" id="LAJY01000850">
    <property type="protein sequence ID" value="KJV07172.1"/>
    <property type="molecule type" value="Genomic_DNA"/>
</dbReference>
<accession>A0A0F3IKH2</accession>
<reference evidence="1 2" key="1">
    <citation type="submission" date="2015-03" db="EMBL/GenBank/DDBJ databases">
        <title>Draft genome sequence of Elstera litoralis.</title>
        <authorList>
            <person name="Rahalkar M.C."/>
            <person name="Dhakephalkar P.K."/>
            <person name="Pore S.D."/>
            <person name="Arora P."/>
            <person name="Kapse N.G."/>
            <person name="Pandit P.S."/>
        </authorList>
    </citation>
    <scope>NUCLEOTIDE SEQUENCE [LARGE SCALE GENOMIC DNA]</scope>
    <source>
        <strain evidence="1 2">Dia-1</strain>
    </source>
</reference>
<evidence type="ECO:0000313" key="2">
    <source>
        <dbReference type="Proteomes" id="UP000033774"/>
    </source>
</evidence>
<name>A0A0F3IKH2_9PROT</name>
<dbReference type="AlphaFoldDB" id="A0A0F3IKH2"/>